<dbReference type="InterPro" id="IPR006311">
    <property type="entry name" value="TAT_signal"/>
</dbReference>
<dbReference type="EMBL" id="CP146369">
    <property type="protein sequence ID" value="WWT53453.1"/>
    <property type="molecule type" value="Genomic_DNA"/>
</dbReference>
<name>A0ABZ2IDN1_9CAUL</name>
<sequence length="495" mass="53778">MSLAPSRRSLLAGLALSAGVAPAAIAQETTRPESTEPIRFVSRHQGRFNGRALNYTATVEETLVAAAERRPAARFVTTAYAAEPVDATRPVLFFFNGGPIVASSYLHMGAFGPKRYDPPRDVTADVPEPYALLDNADSLLDVADLVFIDPPETGFSRLVDEADRKAAYSDGADSRMTAGFIEAWLTAAGRAGSPRYLVGESYGTLRAALTAGLLSESLPLDGVALMGQALNMIETSQRRGNIVSYAVNLPALTAIAAFHKRIPGSEDLKARIEESWTFAMADYLSALRRGNQLTAAERRATAERLQTLTGISVDYYLANRLVITKMDFCVELLKDQGLILGMYDARYSGPAPRAGERPSDPYNKVNAMVAPLLARHMTENLGVRLSMSDYRGSAPRPGPWGYEPTEGAGGPFDDYFYDRGVERAMAANPRFRLMLGTGVFDTTTTIGAARYLADQAAYPRDRIVLKEYEGGHMTYSNPDARTAMAQDLRAFIAGR</sequence>
<feature type="chain" id="PRO_5046056610" evidence="1">
    <location>
        <begin position="27"/>
        <end position="495"/>
    </location>
</feature>
<organism evidence="2 3">
    <name type="scientific">Brevundimonas olei</name>
    <dbReference type="NCBI Taxonomy" id="657642"/>
    <lineage>
        <taxon>Bacteria</taxon>
        <taxon>Pseudomonadati</taxon>
        <taxon>Pseudomonadota</taxon>
        <taxon>Alphaproteobacteria</taxon>
        <taxon>Caulobacterales</taxon>
        <taxon>Caulobacteraceae</taxon>
        <taxon>Brevundimonas</taxon>
    </lineage>
</organism>
<keyword evidence="3" id="KW-1185">Reference proteome</keyword>
<protein>
    <submittedName>
        <fullName evidence="2">Peptidase S10</fullName>
    </submittedName>
</protein>
<dbReference type="RefSeq" id="WP_338575185.1">
    <property type="nucleotide sequence ID" value="NZ_CP146369.1"/>
</dbReference>
<evidence type="ECO:0000256" key="1">
    <source>
        <dbReference type="SAM" id="SignalP"/>
    </source>
</evidence>
<dbReference type="Gene3D" id="3.40.50.1820">
    <property type="entry name" value="alpha/beta hydrolase"/>
    <property type="match status" value="1"/>
</dbReference>
<reference evidence="2 3" key="1">
    <citation type="submission" date="2024-02" db="EMBL/GenBank/DDBJ databases">
        <title>Distribution and functional of Brevundimonas-related endobacteria within Verticillium dahliae.</title>
        <authorList>
            <person name="Zeng H."/>
        </authorList>
    </citation>
    <scope>NUCLEOTIDE SEQUENCE [LARGE SCALE GENOMIC DNA]</scope>
    <source>
        <strain evidence="2 3">TRM 44200</strain>
    </source>
</reference>
<dbReference type="InterPro" id="IPR001563">
    <property type="entry name" value="Peptidase_S10"/>
</dbReference>
<gene>
    <name evidence="2" type="ORF">V8J38_09235</name>
</gene>
<dbReference type="PROSITE" id="PS51318">
    <property type="entry name" value="TAT"/>
    <property type="match status" value="1"/>
</dbReference>
<dbReference type="Pfam" id="PF00450">
    <property type="entry name" value="Peptidase_S10"/>
    <property type="match status" value="1"/>
</dbReference>
<dbReference type="SUPFAM" id="SSF53474">
    <property type="entry name" value="alpha/beta-Hydrolases"/>
    <property type="match status" value="1"/>
</dbReference>
<proteinExistence type="predicted"/>
<keyword evidence="1" id="KW-0732">Signal</keyword>
<evidence type="ECO:0000313" key="2">
    <source>
        <dbReference type="EMBL" id="WWT53453.1"/>
    </source>
</evidence>
<dbReference type="InterPro" id="IPR029058">
    <property type="entry name" value="AB_hydrolase_fold"/>
</dbReference>
<feature type="signal peptide" evidence="1">
    <location>
        <begin position="1"/>
        <end position="26"/>
    </location>
</feature>
<dbReference type="Proteomes" id="UP001363460">
    <property type="component" value="Chromosome"/>
</dbReference>
<evidence type="ECO:0000313" key="3">
    <source>
        <dbReference type="Proteomes" id="UP001363460"/>
    </source>
</evidence>
<accession>A0ABZ2IDN1</accession>